<organism evidence="7 8">
    <name type="scientific">Tetrabaena socialis</name>
    <dbReference type="NCBI Taxonomy" id="47790"/>
    <lineage>
        <taxon>Eukaryota</taxon>
        <taxon>Viridiplantae</taxon>
        <taxon>Chlorophyta</taxon>
        <taxon>core chlorophytes</taxon>
        <taxon>Chlorophyceae</taxon>
        <taxon>CS clade</taxon>
        <taxon>Chlamydomonadales</taxon>
        <taxon>Tetrabaenaceae</taxon>
        <taxon>Tetrabaena</taxon>
    </lineage>
</organism>
<evidence type="ECO:0000313" key="8">
    <source>
        <dbReference type="Proteomes" id="UP000236333"/>
    </source>
</evidence>
<evidence type="ECO:0000256" key="3">
    <source>
        <dbReference type="ARBA" id="ARBA00022741"/>
    </source>
</evidence>
<dbReference type="PANTHER" id="PTHR22974">
    <property type="entry name" value="MIXED LINEAGE PROTEIN KINASE"/>
    <property type="match status" value="1"/>
</dbReference>
<keyword evidence="3" id="KW-0547">Nucleotide-binding</keyword>
<dbReference type="AlphaFoldDB" id="A0A2J7ZS74"/>
<evidence type="ECO:0000313" key="7">
    <source>
        <dbReference type="EMBL" id="PNH03124.1"/>
    </source>
</evidence>
<feature type="compositionally biased region" description="Basic residues" evidence="6">
    <location>
        <begin position="50"/>
        <end position="66"/>
    </location>
</feature>
<evidence type="ECO:0000256" key="5">
    <source>
        <dbReference type="ARBA" id="ARBA00022840"/>
    </source>
</evidence>
<dbReference type="GO" id="GO:0000776">
    <property type="term" value="C:kinetochore"/>
    <property type="evidence" value="ECO:0007669"/>
    <property type="project" value="TreeGrafter"/>
</dbReference>
<evidence type="ECO:0000256" key="6">
    <source>
        <dbReference type="SAM" id="MobiDB-lite"/>
    </source>
</evidence>
<dbReference type="Gene3D" id="1.10.510.10">
    <property type="entry name" value="Transferase(Phosphotransferase) domain 1"/>
    <property type="match status" value="1"/>
</dbReference>
<comment type="caution">
    <text evidence="7">The sequence shown here is derived from an EMBL/GenBank/DDBJ whole genome shotgun (WGS) entry which is preliminary data.</text>
</comment>
<feature type="compositionally biased region" description="Low complexity" evidence="6">
    <location>
        <begin position="67"/>
        <end position="86"/>
    </location>
</feature>
<dbReference type="GO" id="GO:0005634">
    <property type="term" value="C:nucleus"/>
    <property type="evidence" value="ECO:0007669"/>
    <property type="project" value="TreeGrafter"/>
</dbReference>
<accession>A0A2J7ZS74</accession>
<dbReference type="GO" id="GO:0033316">
    <property type="term" value="P:meiotic spindle assembly checkpoint signaling"/>
    <property type="evidence" value="ECO:0007669"/>
    <property type="project" value="TreeGrafter"/>
</dbReference>
<name>A0A2J7ZS74_9CHLO</name>
<feature type="compositionally biased region" description="Gly residues" evidence="6">
    <location>
        <begin position="87"/>
        <end position="99"/>
    </location>
</feature>
<dbReference type="Proteomes" id="UP000236333">
    <property type="component" value="Unassembled WGS sequence"/>
</dbReference>
<dbReference type="PANTHER" id="PTHR22974:SF21">
    <property type="entry name" value="DUAL SPECIFICITY PROTEIN KINASE TTK"/>
    <property type="match status" value="1"/>
</dbReference>
<protein>
    <submittedName>
        <fullName evidence="7">Dual specificity protein kinase Ttk</fullName>
    </submittedName>
</protein>
<dbReference type="GO" id="GO:0007094">
    <property type="term" value="P:mitotic spindle assembly checkpoint signaling"/>
    <property type="evidence" value="ECO:0007669"/>
    <property type="project" value="TreeGrafter"/>
</dbReference>
<reference evidence="7 8" key="1">
    <citation type="journal article" date="2017" name="Mol. Biol. Evol.">
        <title>The 4-celled Tetrabaena socialis nuclear genome reveals the essential components for genetic control of cell number at the origin of multicellularity in the volvocine lineage.</title>
        <authorList>
            <person name="Featherston J."/>
            <person name="Arakaki Y."/>
            <person name="Hanschen E.R."/>
            <person name="Ferris P.J."/>
            <person name="Michod R.E."/>
            <person name="Olson B.J.S.C."/>
            <person name="Nozaki H."/>
            <person name="Durand P.M."/>
        </authorList>
    </citation>
    <scope>NUCLEOTIDE SEQUENCE [LARGE SCALE GENOMIC DNA]</scope>
    <source>
        <strain evidence="7 8">NIES-571</strain>
    </source>
</reference>
<evidence type="ECO:0000256" key="4">
    <source>
        <dbReference type="ARBA" id="ARBA00022777"/>
    </source>
</evidence>
<dbReference type="GO" id="GO:0007059">
    <property type="term" value="P:chromosome segregation"/>
    <property type="evidence" value="ECO:0007669"/>
    <property type="project" value="TreeGrafter"/>
</dbReference>
<dbReference type="GO" id="GO:0004674">
    <property type="term" value="F:protein serine/threonine kinase activity"/>
    <property type="evidence" value="ECO:0007669"/>
    <property type="project" value="UniProtKB-KW"/>
</dbReference>
<dbReference type="SUPFAM" id="SSF56112">
    <property type="entry name" value="Protein kinase-like (PK-like)"/>
    <property type="match status" value="1"/>
</dbReference>
<gene>
    <name evidence="7" type="ORF">TSOC_010827</name>
</gene>
<evidence type="ECO:0000256" key="1">
    <source>
        <dbReference type="ARBA" id="ARBA00022527"/>
    </source>
</evidence>
<dbReference type="InterPro" id="IPR011009">
    <property type="entry name" value="Kinase-like_dom_sf"/>
</dbReference>
<dbReference type="EMBL" id="PGGS01000544">
    <property type="protein sequence ID" value="PNH03124.1"/>
    <property type="molecule type" value="Genomic_DNA"/>
</dbReference>
<keyword evidence="1" id="KW-0723">Serine/threonine-protein kinase</keyword>
<dbReference type="GO" id="GO:0004712">
    <property type="term" value="F:protein serine/threonine/tyrosine kinase activity"/>
    <property type="evidence" value="ECO:0007669"/>
    <property type="project" value="TreeGrafter"/>
</dbReference>
<keyword evidence="8" id="KW-1185">Reference proteome</keyword>
<feature type="region of interest" description="Disordered" evidence="6">
    <location>
        <begin position="44"/>
        <end position="100"/>
    </location>
</feature>
<evidence type="ECO:0000256" key="2">
    <source>
        <dbReference type="ARBA" id="ARBA00022679"/>
    </source>
</evidence>
<proteinExistence type="predicted"/>
<keyword evidence="2" id="KW-0808">Transferase</keyword>
<keyword evidence="5" id="KW-0067">ATP-binding</keyword>
<sequence>MNAICNPTYQVPMPECGEPDAVDSIRRCLDRNPKTRISLQELLDHTFLHPNRHNRQSSHHPNHHNHPSNQQQHGGLQQQQQAAAQPTGGGAGGGGGAGAMAGLTEEQIKAIL</sequence>
<dbReference type="GO" id="GO:0005524">
    <property type="term" value="F:ATP binding"/>
    <property type="evidence" value="ECO:0007669"/>
    <property type="project" value="UniProtKB-KW"/>
</dbReference>
<feature type="non-terminal residue" evidence="7">
    <location>
        <position position="112"/>
    </location>
</feature>
<dbReference type="GO" id="GO:0034501">
    <property type="term" value="P:protein localization to kinetochore"/>
    <property type="evidence" value="ECO:0007669"/>
    <property type="project" value="TreeGrafter"/>
</dbReference>
<keyword evidence="4 7" id="KW-0418">Kinase</keyword>
<dbReference type="OrthoDB" id="20524at2759"/>